<gene>
    <name evidence="1" type="ORF">K7X08_036452</name>
</gene>
<dbReference type="PANTHER" id="PTHR47481:SF38">
    <property type="entry name" value="POU DOMAIN, CLASS 4, TRANSCRIPTION FACTOR 1-LIKE"/>
    <property type="match status" value="1"/>
</dbReference>
<sequence length="146" mass="15554">MFADQLSNVGSPVTNQRLVLQLIAGLNEQYDRVATFIQQSNQLPPFYEARSRLIHEETQKAKQASSGAATAGTALVFANSFSTDLEPQNSGSGGNNIRQNIGQNGVLTVTIKEKIMVERDEAGKVAKLPAAVANPGSGDGDATYEM</sequence>
<organism evidence="1 2">
    <name type="scientific">Anisodus acutangulus</name>
    <dbReference type="NCBI Taxonomy" id="402998"/>
    <lineage>
        <taxon>Eukaryota</taxon>
        <taxon>Viridiplantae</taxon>
        <taxon>Streptophyta</taxon>
        <taxon>Embryophyta</taxon>
        <taxon>Tracheophyta</taxon>
        <taxon>Spermatophyta</taxon>
        <taxon>Magnoliopsida</taxon>
        <taxon>eudicotyledons</taxon>
        <taxon>Gunneridae</taxon>
        <taxon>Pentapetalae</taxon>
        <taxon>asterids</taxon>
        <taxon>lamiids</taxon>
        <taxon>Solanales</taxon>
        <taxon>Solanaceae</taxon>
        <taxon>Solanoideae</taxon>
        <taxon>Hyoscyameae</taxon>
        <taxon>Anisodus</taxon>
    </lineage>
</organism>
<evidence type="ECO:0000313" key="1">
    <source>
        <dbReference type="EMBL" id="KAJ8529617.1"/>
    </source>
</evidence>
<accession>A0A9Q1QY30</accession>
<reference evidence="2" key="1">
    <citation type="journal article" date="2023" name="Proc. Natl. Acad. Sci. U.S.A.">
        <title>Genomic and structural basis for evolution of tropane alkaloid biosynthesis.</title>
        <authorList>
            <person name="Wanga Y.-J."/>
            <person name="Taina T."/>
            <person name="Yua J.-Y."/>
            <person name="Lia J."/>
            <person name="Xua B."/>
            <person name="Chenc J."/>
            <person name="D'Auriad J.C."/>
            <person name="Huanga J.-P."/>
            <person name="Huanga S.-X."/>
        </authorList>
    </citation>
    <scope>NUCLEOTIDE SEQUENCE [LARGE SCALE GENOMIC DNA]</scope>
    <source>
        <strain evidence="2">cv. KIB-2019</strain>
    </source>
</reference>
<dbReference type="Proteomes" id="UP001152561">
    <property type="component" value="Unassembled WGS sequence"/>
</dbReference>
<keyword evidence="2" id="KW-1185">Reference proteome</keyword>
<dbReference type="OrthoDB" id="1729427at2759"/>
<dbReference type="EMBL" id="JAJAGQ010000022">
    <property type="protein sequence ID" value="KAJ8529617.1"/>
    <property type="molecule type" value="Genomic_DNA"/>
</dbReference>
<dbReference type="AlphaFoldDB" id="A0A9Q1QY30"/>
<proteinExistence type="predicted"/>
<evidence type="ECO:0000313" key="2">
    <source>
        <dbReference type="Proteomes" id="UP001152561"/>
    </source>
</evidence>
<dbReference type="Pfam" id="PF14223">
    <property type="entry name" value="Retrotran_gag_2"/>
    <property type="match status" value="1"/>
</dbReference>
<name>A0A9Q1QY30_9SOLA</name>
<dbReference type="PANTHER" id="PTHR47481">
    <property type="match status" value="1"/>
</dbReference>
<comment type="caution">
    <text evidence="1">The sequence shown here is derived from an EMBL/GenBank/DDBJ whole genome shotgun (WGS) entry which is preliminary data.</text>
</comment>
<protein>
    <submittedName>
        <fullName evidence="1">Uncharacterized protein</fullName>
    </submittedName>
</protein>